<dbReference type="GO" id="GO:0004106">
    <property type="term" value="F:chorismate mutase activity"/>
    <property type="evidence" value="ECO:0007669"/>
    <property type="project" value="InterPro"/>
</dbReference>
<dbReference type="InterPro" id="IPR036263">
    <property type="entry name" value="Chorismate_II_sf"/>
</dbReference>
<dbReference type="Proteomes" id="UP000512167">
    <property type="component" value="Chromosome"/>
</dbReference>
<evidence type="ECO:0000313" key="3">
    <source>
        <dbReference type="Proteomes" id="UP000512167"/>
    </source>
</evidence>
<reference evidence="2 3" key="1">
    <citation type="submission" date="2020-04" db="EMBL/GenBank/DDBJ databases">
        <authorList>
            <person name="Zheng R.K."/>
            <person name="Sun C.M."/>
        </authorList>
    </citation>
    <scope>NUCLEOTIDE SEQUENCE [LARGE SCALE GENOMIC DNA]</scope>
    <source>
        <strain evidence="3">zrk29</strain>
    </source>
</reference>
<dbReference type="SMART" id="SM00830">
    <property type="entry name" value="CM_2"/>
    <property type="match status" value="1"/>
</dbReference>
<dbReference type="PROSITE" id="PS51168">
    <property type="entry name" value="CHORISMATE_MUT_2"/>
    <property type="match status" value="1"/>
</dbReference>
<protein>
    <submittedName>
        <fullName evidence="2">Chorismate mutase</fullName>
    </submittedName>
</protein>
<dbReference type="Pfam" id="PF01817">
    <property type="entry name" value="CM_2"/>
    <property type="match status" value="1"/>
</dbReference>
<name>A0A7L6N5S6_9MOLU</name>
<evidence type="ECO:0000313" key="2">
    <source>
        <dbReference type="EMBL" id="QLY40911.1"/>
    </source>
</evidence>
<dbReference type="RefSeq" id="WP_312031765.1">
    <property type="nucleotide sequence ID" value="NZ_CP051151.1"/>
</dbReference>
<dbReference type="SUPFAM" id="SSF48600">
    <property type="entry name" value="Chorismate mutase II"/>
    <property type="match status" value="1"/>
</dbReference>
<dbReference type="InterPro" id="IPR036979">
    <property type="entry name" value="CM_dom_sf"/>
</dbReference>
<feature type="domain" description="Chorismate mutase" evidence="1">
    <location>
        <begin position="1"/>
        <end position="83"/>
    </location>
</feature>
<keyword evidence="3" id="KW-1185">Reference proteome</keyword>
<dbReference type="KEGG" id="tbk:HF295_08595"/>
<organism evidence="2 3">
    <name type="scientific">Hujiaoplasma nucleasis</name>
    <dbReference type="NCBI Taxonomy" id="2725268"/>
    <lineage>
        <taxon>Bacteria</taxon>
        <taxon>Bacillati</taxon>
        <taxon>Mycoplasmatota</taxon>
        <taxon>Mollicutes</taxon>
        <taxon>Candidatus Izemoplasmatales</taxon>
        <taxon>Hujiaoplasmataceae</taxon>
        <taxon>Hujiaoplasma</taxon>
    </lineage>
</organism>
<proteinExistence type="predicted"/>
<dbReference type="AlphaFoldDB" id="A0A7L6N5S6"/>
<gene>
    <name evidence="2" type="ORF">HF295_08595</name>
</gene>
<dbReference type="EMBL" id="CP051151">
    <property type="protein sequence ID" value="QLY40911.1"/>
    <property type="molecule type" value="Genomic_DNA"/>
</dbReference>
<dbReference type="InterPro" id="IPR002701">
    <property type="entry name" value="CM_II_prokaryot"/>
</dbReference>
<evidence type="ECO:0000259" key="1">
    <source>
        <dbReference type="PROSITE" id="PS51168"/>
    </source>
</evidence>
<dbReference type="Gene3D" id="1.20.59.10">
    <property type="entry name" value="Chorismate mutase"/>
    <property type="match status" value="1"/>
</dbReference>
<dbReference type="GO" id="GO:0046417">
    <property type="term" value="P:chorismate metabolic process"/>
    <property type="evidence" value="ECO:0007669"/>
    <property type="project" value="InterPro"/>
</dbReference>
<accession>A0A7L6N5S6</accession>
<sequence>MEKYRKKLDTIDQKMKELFLERMEVVIEIAKYKKQHNLPVEDQSRENQMFQELFVNDPILKDLYTKFLLEIIAVSKIYQETLMKEE</sequence>